<keyword evidence="2" id="KW-1133">Transmembrane helix</keyword>
<proteinExistence type="predicted"/>
<dbReference type="Pfam" id="PF11181">
    <property type="entry name" value="YflT"/>
    <property type="match status" value="1"/>
</dbReference>
<reference evidence="4" key="1">
    <citation type="submission" date="2019-11" db="EMBL/GenBank/DDBJ databases">
        <authorList>
            <person name="Feng L."/>
        </authorList>
    </citation>
    <scope>NUCLEOTIDE SEQUENCE</scope>
    <source>
        <strain evidence="4">AodontolyticusLFYP35</strain>
    </source>
</reference>
<dbReference type="EMBL" id="CACRSM010000001">
    <property type="protein sequence ID" value="VYS73843.1"/>
    <property type="molecule type" value="Genomic_DNA"/>
</dbReference>
<accession>A0A6N2QYZ0</accession>
<feature type="region of interest" description="Disordered" evidence="1">
    <location>
        <begin position="164"/>
        <end position="226"/>
    </location>
</feature>
<keyword evidence="2" id="KW-0472">Membrane</keyword>
<keyword evidence="2" id="KW-0812">Transmembrane</keyword>
<gene>
    <name evidence="4" type="ORF">AOLFYP35_00105</name>
</gene>
<feature type="transmembrane region" description="Helical" evidence="2">
    <location>
        <begin position="98"/>
        <end position="122"/>
    </location>
</feature>
<sequence length="226" mass="24483">MSVPVSGTRRTRGGGSLPDGTEVASYASYDQALAALEVLSNNDFEVENVSVVGTDLYSVERIIGRVTWARAVSQAVMNGALWGAMIGIVLSVNQGNTMVWVGACMLAGALITSCLSTAMFLIRRRRGEFYSQSQVVAGRYAVIISKAAGSDRIREAFDLLQKTEGNQMRPRRVRPVRESSGPTEYGSRPDEKPRFGVRLSQLPETDASAAGTEQRDDESSETDPQN</sequence>
<evidence type="ECO:0000256" key="2">
    <source>
        <dbReference type="SAM" id="Phobius"/>
    </source>
</evidence>
<dbReference type="InterPro" id="IPR025889">
    <property type="entry name" value="GSP17M-like_dom"/>
</dbReference>
<feature type="compositionally biased region" description="Acidic residues" evidence="1">
    <location>
        <begin position="215"/>
        <end position="226"/>
    </location>
</feature>
<organism evidence="4">
    <name type="scientific">Schaalia odontolytica</name>
    <dbReference type="NCBI Taxonomy" id="1660"/>
    <lineage>
        <taxon>Bacteria</taxon>
        <taxon>Bacillati</taxon>
        <taxon>Actinomycetota</taxon>
        <taxon>Actinomycetes</taxon>
        <taxon>Actinomycetales</taxon>
        <taxon>Actinomycetaceae</taxon>
        <taxon>Schaalia</taxon>
    </lineage>
</organism>
<evidence type="ECO:0000313" key="4">
    <source>
        <dbReference type="EMBL" id="VYS73843.1"/>
    </source>
</evidence>
<dbReference type="AlphaFoldDB" id="A0A6N2QYZ0"/>
<evidence type="ECO:0000259" key="3">
    <source>
        <dbReference type="Pfam" id="PF11181"/>
    </source>
</evidence>
<evidence type="ECO:0000256" key="1">
    <source>
        <dbReference type="SAM" id="MobiDB-lite"/>
    </source>
</evidence>
<feature type="domain" description="General stress protein 17M-like" evidence="3">
    <location>
        <begin position="22"/>
        <end position="93"/>
    </location>
</feature>
<protein>
    <recommendedName>
        <fullName evidence="3">General stress protein 17M-like domain-containing protein</fullName>
    </recommendedName>
</protein>
<name>A0A6N2QYZ0_9ACTO</name>
<feature type="transmembrane region" description="Helical" evidence="2">
    <location>
        <begin position="71"/>
        <end position="92"/>
    </location>
</feature>